<dbReference type="SUPFAM" id="SSF53850">
    <property type="entry name" value="Periplasmic binding protein-like II"/>
    <property type="match status" value="1"/>
</dbReference>
<dbReference type="GO" id="GO:0042597">
    <property type="term" value="C:periplasmic space"/>
    <property type="evidence" value="ECO:0007669"/>
    <property type="project" value="UniProtKB-ARBA"/>
</dbReference>
<evidence type="ECO:0000256" key="5">
    <source>
        <dbReference type="SAM" id="SignalP"/>
    </source>
</evidence>
<evidence type="ECO:0000256" key="2">
    <source>
        <dbReference type="ARBA" id="ARBA00005695"/>
    </source>
</evidence>
<dbReference type="EMBL" id="WMQE01000035">
    <property type="protein sequence ID" value="MTK22340.1"/>
    <property type="molecule type" value="Genomic_DNA"/>
</dbReference>
<comment type="caution">
    <text evidence="7">The sequence shown here is derived from an EMBL/GenBank/DDBJ whole genome shotgun (WGS) entry which is preliminary data.</text>
</comment>
<dbReference type="GO" id="GO:0030313">
    <property type="term" value="C:cell envelope"/>
    <property type="evidence" value="ECO:0007669"/>
    <property type="project" value="UniProtKB-SubCell"/>
</dbReference>
<feature type="chain" id="PRO_5040992136" evidence="5">
    <location>
        <begin position="21"/>
        <end position="651"/>
    </location>
</feature>
<dbReference type="PROSITE" id="PS51257">
    <property type="entry name" value="PROKAR_LIPOPROTEIN"/>
    <property type="match status" value="1"/>
</dbReference>
<evidence type="ECO:0000256" key="3">
    <source>
        <dbReference type="ARBA" id="ARBA00022448"/>
    </source>
</evidence>
<name>A0A9X4XGQ8_9FIRM</name>
<gene>
    <name evidence="7" type="ORF">GMA92_13055</name>
</gene>
<dbReference type="InterPro" id="IPR039424">
    <property type="entry name" value="SBP_5"/>
</dbReference>
<dbReference type="Gene3D" id="3.10.105.10">
    <property type="entry name" value="Dipeptide-binding Protein, Domain 3"/>
    <property type="match status" value="1"/>
</dbReference>
<evidence type="ECO:0000256" key="4">
    <source>
        <dbReference type="ARBA" id="ARBA00022729"/>
    </source>
</evidence>
<dbReference type="Gene3D" id="3.40.190.10">
    <property type="entry name" value="Periplasmic binding protein-like II"/>
    <property type="match status" value="2"/>
</dbReference>
<dbReference type="InterPro" id="IPR000914">
    <property type="entry name" value="SBP_5_dom"/>
</dbReference>
<keyword evidence="4 5" id="KW-0732">Signal</keyword>
<dbReference type="GO" id="GO:0015833">
    <property type="term" value="P:peptide transport"/>
    <property type="evidence" value="ECO:0007669"/>
    <property type="project" value="TreeGrafter"/>
</dbReference>
<dbReference type="PANTHER" id="PTHR30290">
    <property type="entry name" value="PERIPLASMIC BINDING COMPONENT OF ABC TRANSPORTER"/>
    <property type="match status" value="1"/>
</dbReference>
<evidence type="ECO:0000259" key="6">
    <source>
        <dbReference type="Pfam" id="PF00496"/>
    </source>
</evidence>
<dbReference type="GO" id="GO:1904680">
    <property type="term" value="F:peptide transmembrane transporter activity"/>
    <property type="evidence" value="ECO:0007669"/>
    <property type="project" value="TreeGrafter"/>
</dbReference>
<dbReference type="Gene3D" id="3.90.76.10">
    <property type="entry name" value="Dipeptide-binding Protein, Domain 1"/>
    <property type="match status" value="2"/>
</dbReference>
<evidence type="ECO:0000256" key="1">
    <source>
        <dbReference type="ARBA" id="ARBA00004196"/>
    </source>
</evidence>
<dbReference type="AlphaFoldDB" id="A0A9X4XGQ8"/>
<accession>A0A9X4XGQ8</accession>
<protein>
    <submittedName>
        <fullName evidence="7">Peptide ABC transporter substrate-binding protein</fullName>
    </submittedName>
</protein>
<dbReference type="CDD" id="cd08504">
    <property type="entry name" value="PBP2_OppA"/>
    <property type="match status" value="1"/>
</dbReference>
<dbReference type="Pfam" id="PF00496">
    <property type="entry name" value="SBP_bac_5"/>
    <property type="match status" value="1"/>
</dbReference>
<organism evidence="7 8">
    <name type="scientific">Turicibacter sanguinis</name>
    <dbReference type="NCBI Taxonomy" id="154288"/>
    <lineage>
        <taxon>Bacteria</taxon>
        <taxon>Bacillati</taxon>
        <taxon>Bacillota</taxon>
        <taxon>Erysipelotrichia</taxon>
        <taxon>Erysipelotrichales</taxon>
        <taxon>Turicibacteraceae</taxon>
        <taxon>Turicibacter</taxon>
    </lineage>
</organism>
<keyword evidence="3" id="KW-0813">Transport</keyword>
<sequence length="651" mass="71146">MNKKLLTVFAAAFCAFGLVACSSDKNATETPSTESTTQSQTTDSTSKKVLKLLQTSNIPSLVPWAATDSASFLMLGNILEGLVVFGENGSIEPGAAESWEISEDGLTYTFKLREDSNWVKADGSVYAPVTANDFVYSWKKLIDPTSGAQYNFMIQTAGIKGANDALGLAESIVSYDTYKSDLEALKLSDYKDNDTQTAQAQYDEAKADLEVKMASAEEAILALGFASVDAARTDMSELIDALGVTAVDEYTLKVELETPTPYFLSLMAFPSFYPVNEAFVNEVTEDKFGTNVNNFIYNGPFVFKDWKISERFYIEKNVNYWDSENVALDGVDFRVVPGIDNNTAVGLYIEGSIQSIGLSGANVQTYGSRPDAVAYGDTGMFYLEVNNGKGAMTPEKTLLANTDARKAINMAINKAFITDNVFANGSLPADYFVPKNFVYGPADTAYEGVDFRNVNEENANGYNSYNPEEAAKLWAAAREATGVTQALELEIIIFEGDSAAQVGAAIKNDLEANLGDENLTIKLSVLPFAEKLARSTSGDYHMVWSGWSPDYADPMTFLDMFTTGNGQNKLGYSNEEYDALIAAAKTGDLVTDLEARFKALADAEEILLGEDQAFIPLYQRGSVGLRDPKLLNYWPQQVGPDYFFKWTDIAE</sequence>
<feature type="signal peptide" evidence="5">
    <location>
        <begin position="1"/>
        <end position="20"/>
    </location>
</feature>
<dbReference type="FunFam" id="3.10.105.10:FF:000001">
    <property type="entry name" value="Oligopeptide ABC transporter, oligopeptide-binding protein"/>
    <property type="match status" value="1"/>
</dbReference>
<evidence type="ECO:0000313" key="8">
    <source>
        <dbReference type="Proteomes" id="UP000487649"/>
    </source>
</evidence>
<dbReference type="PANTHER" id="PTHR30290:SF10">
    <property type="entry name" value="PERIPLASMIC OLIGOPEPTIDE-BINDING PROTEIN-RELATED"/>
    <property type="match status" value="1"/>
</dbReference>
<dbReference type="GO" id="GO:0043190">
    <property type="term" value="C:ATP-binding cassette (ABC) transporter complex"/>
    <property type="evidence" value="ECO:0007669"/>
    <property type="project" value="InterPro"/>
</dbReference>
<dbReference type="RefSeq" id="WP_006784301.1">
    <property type="nucleotide sequence ID" value="NZ_JADPLS010000008.1"/>
</dbReference>
<dbReference type="PIRSF" id="PIRSF002741">
    <property type="entry name" value="MppA"/>
    <property type="match status" value="1"/>
</dbReference>
<dbReference type="InterPro" id="IPR030678">
    <property type="entry name" value="Peptide/Ni-bd"/>
</dbReference>
<comment type="similarity">
    <text evidence="2">Belongs to the bacterial solute-binding protein 5 family.</text>
</comment>
<evidence type="ECO:0000313" key="7">
    <source>
        <dbReference type="EMBL" id="MTK22340.1"/>
    </source>
</evidence>
<comment type="subcellular location">
    <subcellularLocation>
        <location evidence="1">Cell envelope</location>
    </subcellularLocation>
</comment>
<dbReference type="Proteomes" id="UP000487649">
    <property type="component" value="Unassembled WGS sequence"/>
</dbReference>
<reference evidence="7 8" key="1">
    <citation type="journal article" date="2019" name="Nat. Med.">
        <title>A library of human gut bacterial isolates paired with longitudinal multiomics data enables mechanistic microbiome research.</title>
        <authorList>
            <person name="Poyet M."/>
            <person name="Groussin M."/>
            <person name="Gibbons S.M."/>
            <person name="Avila-Pacheco J."/>
            <person name="Jiang X."/>
            <person name="Kearney S.M."/>
            <person name="Perrotta A.R."/>
            <person name="Berdy B."/>
            <person name="Zhao S."/>
            <person name="Lieberman T.D."/>
            <person name="Swanson P.K."/>
            <person name="Smith M."/>
            <person name="Roesemann S."/>
            <person name="Alexander J.E."/>
            <person name="Rich S.A."/>
            <person name="Livny J."/>
            <person name="Vlamakis H."/>
            <person name="Clish C."/>
            <person name="Bullock K."/>
            <person name="Deik A."/>
            <person name="Scott J."/>
            <person name="Pierce K.A."/>
            <person name="Xavier R.J."/>
            <person name="Alm E.J."/>
        </authorList>
    </citation>
    <scope>NUCLEOTIDE SEQUENCE [LARGE SCALE GENOMIC DNA]</scope>
    <source>
        <strain evidence="7 8">BIOML-A198</strain>
    </source>
</reference>
<feature type="domain" description="Solute-binding protein family 5" evidence="6">
    <location>
        <begin position="91"/>
        <end position="568"/>
    </location>
</feature>
<proteinExistence type="inferred from homology"/>